<name>A0A2I0SKK6_9ACTN</name>
<proteinExistence type="inferred from homology"/>
<evidence type="ECO:0000259" key="5">
    <source>
        <dbReference type="Pfam" id="PF00171"/>
    </source>
</evidence>
<evidence type="ECO:0000256" key="2">
    <source>
        <dbReference type="ARBA" id="ARBA00023002"/>
    </source>
</evidence>
<dbReference type="AlphaFoldDB" id="A0A2I0SKK6"/>
<dbReference type="InterPro" id="IPR016161">
    <property type="entry name" value="Ald_DH/histidinol_DH"/>
</dbReference>
<evidence type="ECO:0000313" key="6">
    <source>
        <dbReference type="EMBL" id="PKT70440.1"/>
    </source>
</evidence>
<dbReference type="InterPro" id="IPR015590">
    <property type="entry name" value="Aldehyde_DH_dom"/>
</dbReference>
<keyword evidence="7" id="KW-1185">Reference proteome</keyword>
<dbReference type="EMBL" id="PJOS01000051">
    <property type="protein sequence ID" value="PKT70440.1"/>
    <property type="molecule type" value="Genomic_DNA"/>
</dbReference>
<sequence>MSLPDPTPPSPARESRTSFRSYSSYVGGQDHESDSWVYVVDSSVLLDDAFASLSLKRKLEQGRITPDSLPPSIVGRVAKADRPTVEAALEAAAAAAPAWAAFPLETRLDKVGELLRRRLSERAEEITRILVSEGHPLALARWQVSGMLECFGPESVGFYHAQMHQEFRQGERRIQIRRLPDGVVCLNPPHNAPLSSALLGVTSVMAGNSLVVRAPRSAPLGVMYVLHEVVRPVLEEVGAPPGTLNVVCGDPAPMLSAWVDSPHVDDIMYFGSSENGVRFQERCIAAGKKPILELAGNDVVVVWKDADLDLAAEALTESFYGSGQLCMIPNQVVVHPDVADGLVARLIRQIGHIRPGRPGEEDVLLTPVLRNEKFFSCLRDALDKGAELACGGHAMQADETRDAAGIFLEPTVVVVRGLEGAREVDAVRHETFFPLLPLVVAEPAPDEVLLERFVEYMNSNEYGLRNSLWAASSTVVDTFLARIRTGGLLKINDSHIGFLPYLPTHGGTGLTGGVFGEANYPILRTSHLQGVSISSGSRPRDAVFGRWKALQRNGSRSAPASVHPNDHQP</sequence>
<dbReference type="InterPro" id="IPR016162">
    <property type="entry name" value="Ald_DH_N"/>
</dbReference>
<dbReference type="PANTHER" id="PTHR42986:SF1">
    <property type="entry name" value="BENZALDEHYDE DEHYDROGENASE YFMT"/>
    <property type="match status" value="1"/>
</dbReference>
<gene>
    <name evidence="6" type="ORF">CW362_24585</name>
</gene>
<evidence type="ECO:0000313" key="7">
    <source>
        <dbReference type="Proteomes" id="UP000236178"/>
    </source>
</evidence>
<dbReference type="OrthoDB" id="3284578at2"/>
<keyword evidence="2" id="KW-0560">Oxidoreductase</keyword>
<evidence type="ECO:0000256" key="1">
    <source>
        <dbReference type="ARBA" id="ARBA00009986"/>
    </source>
</evidence>
<dbReference type="PANTHER" id="PTHR42986">
    <property type="entry name" value="BENZALDEHYDE DEHYDROGENASE YFMT"/>
    <property type="match status" value="1"/>
</dbReference>
<dbReference type="Gene3D" id="3.40.309.10">
    <property type="entry name" value="Aldehyde Dehydrogenase, Chain A, domain 2"/>
    <property type="match status" value="1"/>
</dbReference>
<comment type="similarity">
    <text evidence="1">Belongs to the aldehyde dehydrogenase family.</text>
</comment>
<dbReference type="Pfam" id="PF00171">
    <property type="entry name" value="Aldedh"/>
    <property type="match status" value="1"/>
</dbReference>
<feature type="domain" description="Aldehyde dehydrogenase" evidence="5">
    <location>
        <begin position="73"/>
        <end position="512"/>
    </location>
</feature>
<dbReference type="InterPro" id="IPR016163">
    <property type="entry name" value="Ald_DH_C"/>
</dbReference>
<dbReference type="SUPFAM" id="SSF53720">
    <property type="entry name" value="ALDH-like"/>
    <property type="match status" value="1"/>
</dbReference>
<reference evidence="6 7" key="1">
    <citation type="submission" date="2017-12" db="EMBL/GenBank/DDBJ databases">
        <title>Streptomyces populusis sp. nov., a novel endophytic actinobacterium isolated from stems of Populus adenopoda Maxim.</title>
        <authorList>
            <person name="Wang Z."/>
        </authorList>
    </citation>
    <scope>NUCLEOTIDE SEQUENCE [LARGE SCALE GENOMIC DNA]</scope>
    <source>
        <strain evidence="6 7">A249</strain>
    </source>
</reference>
<evidence type="ECO:0000256" key="3">
    <source>
        <dbReference type="ARBA" id="ARBA00023027"/>
    </source>
</evidence>
<keyword evidence="3" id="KW-0520">NAD</keyword>
<evidence type="ECO:0000256" key="4">
    <source>
        <dbReference type="SAM" id="MobiDB-lite"/>
    </source>
</evidence>
<feature type="region of interest" description="Disordered" evidence="4">
    <location>
        <begin position="1"/>
        <end position="30"/>
    </location>
</feature>
<feature type="compositionally biased region" description="Pro residues" evidence="4">
    <location>
        <begin position="1"/>
        <end position="11"/>
    </location>
</feature>
<dbReference type="Gene3D" id="3.40.605.10">
    <property type="entry name" value="Aldehyde Dehydrogenase, Chain A, domain 1"/>
    <property type="match status" value="1"/>
</dbReference>
<protein>
    <submittedName>
        <fullName evidence="6">Aldehyde dehydrogenase</fullName>
    </submittedName>
</protein>
<dbReference type="Proteomes" id="UP000236178">
    <property type="component" value="Unassembled WGS sequence"/>
</dbReference>
<comment type="caution">
    <text evidence="6">The sequence shown here is derived from an EMBL/GenBank/DDBJ whole genome shotgun (WGS) entry which is preliminary data.</text>
</comment>
<organism evidence="6 7">
    <name type="scientific">Streptomyces populi</name>
    <dbReference type="NCBI Taxonomy" id="2058924"/>
    <lineage>
        <taxon>Bacteria</taxon>
        <taxon>Bacillati</taxon>
        <taxon>Actinomycetota</taxon>
        <taxon>Actinomycetes</taxon>
        <taxon>Kitasatosporales</taxon>
        <taxon>Streptomycetaceae</taxon>
        <taxon>Streptomyces</taxon>
    </lineage>
</organism>
<accession>A0A2I0SKK6</accession>
<dbReference type="GO" id="GO:0016620">
    <property type="term" value="F:oxidoreductase activity, acting on the aldehyde or oxo group of donors, NAD or NADP as acceptor"/>
    <property type="evidence" value="ECO:0007669"/>
    <property type="project" value="InterPro"/>
</dbReference>